<accession>X1MRT4</accession>
<proteinExistence type="predicted"/>
<feature type="domain" description="Helicase HerA central" evidence="1">
    <location>
        <begin position="22"/>
        <end position="244"/>
    </location>
</feature>
<evidence type="ECO:0000313" key="2">
    <source>
        <dbReference type="EMBL" id="GAI34372.1"/>
    </source>
</evidence>
<protein>
    <recommendedName>
        <fullName evidence="1">Helicase HerA central domain-containing protein</fullName>
    </recommendedName>
</protein>
<organism evidence="2">
    <name type="scientific">marine sediment metagenome</name>
    <dbReference type="NCBI Taxonomy" id="412755"/>
    <lineage>
        <taxon>unclassified sequences</taxon>
        <taxon>metagenomes</taxon>
        <taxon>ecological metagenomes</taxon>
    </lineage>
</organism>
<dbReference type="AlphaFoldDB" id="X1MRT4"/>
<dbReference type="EMBL" id="BARV01031135">
    <property type="protein sequence ID" value="GAI34372.1"/>
    <property type="molecule type" value="Genomic_DNA"/>
</dbReference>
<reference evidence="2" key="1">
    <citation type="journal article" date="2014" name="Front. Microbiol.">
        <title>High frequency of phylogenetically diverse reductive dehalogenase-homologous genes in deep subseafloor sedimentary metagenomes.</title>
        <authorList>
            <person name="Kawai M."/>
            <person name="Futagami T."/>
            <person name="Toyoda A."/>
            <person name="Takaki Y."/>
            <person name="Nishi S."/>
            <person name="Hori S."/>
            <person name="Arai W."/>
            <person name="Tsubouchi T."/>
            <person name="Morono Y."/>
            <person name="Uchiyama I."/>
            <person name="Ito T."/>
            <person name="Fujiyama A."/>
            <person name="Inagaki F."/>
            <person name="Takami H."/>
        </authorList>
    </citation>
    <scope>NUCLEOTIDE SEQUENCE</scope>
    <source>
        <strain evidence="2">Expedition CK06-06</strain>
    </source>
</reference>
<feature type="non-terminal residue" evidence="2">
    <location>
        <position position="1"/>
    </location>
</feature>
<evidence type="ECO:0000259" key="1">
    <source>
        <dbReference type="Pfam" id="PF01935"/>
    </source>
</evidence>
<gene>
    <name evidence="2" type="ORF">S06H3_49322</name>
</gene>
<dbReference type="Pfam" id="PF01935">
    <property type="entry name" value="DUF87"/>
    <property type="match status" value="1"/>
</dbReference>
<feature type="non-terminal residue" evidence="2">
    <location>
        <position position="254"/>
    </location>
</feature>
<comment type="caution">
    <text evidence="2">The sequence shown here is derived from an EMBL/GenBank/DDBJ whole genome shotgun (WGS) entry which is preliminary data.</text>
</comment>
<name>X1MRT4_9ZZZZ</name>
<sequence>GKNLLLDTKGAHVIYVIGKRRSGKSYTLGTLAEGLVSDNLRFGKANQAVLILDTLNLYWTLENVPSSERDSEQLKELEKWGLKPEPPKNLVCYYPKGFRQSFMPDHYKEFAVRLSDLEGTDWSNLFEVDPITDPMGQLLCELYEKVVLEGYLGPSGGKLKPNPNYGIKDLLDCLENDKDIERFPTQVKEAVRRRLKAVERFPVFSATGTDVRDLFKVGQVAVLLLRDIDQQVRGLVIGLLIRKIMKLRAVTCEC</sequence>
<dbReference type="InterPro" id="IPR002789">
    <property type="entry name" value="HerA_central"/>
</dbReference>